<dbReference type="InParanoid" id="A2E7Y4"/>
<dbReference type="SUPFAM" id="SSF52540">
    <property type="entry name" value="P-loop containing nucleoside triphosphate hydrolases"/>
    <property type="match status" value="1"/>
</dbReference>
<gene>
    <name evidence="8" type="ORF">TVAG_127160</name>
</gene>
<evidence type="ECO:0000256" key="1">
    <source>
        <dbReference type="ARBA" id="ARBA00005290"/>
    </source>
</evidence>
<evidence type="ECO:0000256" key="4">
    <source>
        <dbReference type="ARBA" id="ARBA00022801"/>
    </source>
</evidence>
<evidence type="ECO:0000313" key="9">
    <source>
        <dbReference type="Proteomes" id="UP000001542"/>
    </source>
</evidence>
<comment type="similarity">
    <text evidence="1 6">Belongs to the GPN-loop GTPase family.</text>
</comment>
<dbReference type="KEGG" id="tva:4769162"/>
<dbReference type="STRING" id="5722.A2E7Y4"/>
<dbReference type="VEuPathDB" id="TrichDB:TVAG_127160"/>
<keyword evidence="9" id="KW-1185">Reference proteome</keyword>
<feature type="compositionally biased region" description="Acidic residues" evidence="7">
    <location>
        <begin position="256"/>
        <end position="272"/>
    </location>
</feature>
<evidence type="ECO:0000256" key="5">
    <source>
        <dbReference type="ARBA" id="ARBA00023134"/>
    </source>
</evidence>
<dbReference type="FunCoup" id="A2E7Y4">
    <property type="interactions" value="784"/>
</dbReference>
<dbReference type="InterPro" id="IPR030228">
    <property type="entry name" value="Gpn3"/>
</dbReference>
<comment type="subunit">
    <text evidence="6">Binds to RNA polymerase II (RNAPII).</text>
</comment>
<dbReference type="PANTHER" id="PTHR21231:SF7">
    <property type="entry name" value="GPN-LOOP GTPASE 3"/>
    <property type="match status" value="1"/>
</dbReference>
<evidence type="ECO:0000256" key="6">
    <source>
        <dbReference type="RuleBase" id="RU365059"/>
    </source>
</evidence>
<proteinExistence type="inferred from homology"/>
<sequence>MSTRFAQIVMGPAGSGKSTYIRRMAEHYETIKRVVHCVNLDPAADELFYDPVIDIREAINVKEVMNKHGFGPNGALIYCMEQVVSDYEWFDTEIGEHEYDYLLIDFPGQIELFSHLNILPRLIAMLQEKGYHLCAVFLLDSQFMIDPSKFLSGGLVALSAMTMLEIPHFNILSKCDLLSPQQKDTLDLFTEMDTMSLGSSVKKGTSIDKLTTKICELIDNFNLLQFYPLNIKDEDNVVGISTEIDIILQYFDNADNDDPEFGNQDMEDEGPDPLENKD</sequence>
<evidence type="ECO:0000256" key="2">
    <source>
        <dbReference type="ARBA" id="ARBA00014587"/>
    </source>
</evidence>
<accession>A2E7Y4</accession>
<feature type="region of interest" description="Disordered" evidence="7">
    <location>
        <begin position="256"/>
        <end position="278"/>
    </location>
</feature>
<dbReference type="RefSeq" id="XP_001323433.1">
    <property type="nucleotide sequence ID" value="XM_001323398.1"/>
</dbReference>
<evidence type="ECO:0000256" key="3">
    <source>
        <dbReference type="ARBA" id="ARBA00022741"/>
    </source>
</evidence>
<dbReference type="PANTHER" id="PTHR21231">
    <property type="entry name" value="XPA-BINDING PROTEIN 1-RELATED"/>
    <property type="match status" value="1"/>
</dbReference>
<dbReference type="EMBL" id="DS113323">
    <property type="protein sequence ID" value="EAY11210.1"/>
    <property type="molecule type" value="Genomic_DNA"/>
</dbReference>
<reference evidence="8" key="1">
    <citation type="submission" date="2006-10" db="EMBL/GenBank/DDBJ databases">
        <authorList>
            <person name="Amadeo P."/>
            <person name="Zhao Q."/>
            <person name="Wortman J."/>
            <person name="Fraser-Liggett C."/>
            <person name="Carlton J."/>
        </authorList>
    </citation>
    <scope>NUCLEOTIDE SEQUENCE</scope>
    <source>
        <strain evidence="8">G3</strain>
    </source>
</reference>
<evidence type="ECO:0000313" key="8">
    <source>
        <dbReference type="EMBL" id="EAY11210.1"/>
    </source>
</evidence>
<reference evidence="8" key="2">
    <citation type="journal article" date="2007" name="Science">
        <title>Draft genome sequence of the sexually transmitted pathogen Trichomonas vaginalis.</title>
        <authorList>
            <person name="Carlton J.M."/>
            <person name="Hirt R.P."/>
            <person name="Silva J.C."/>
            <person name="Delcher A.L."/>
            <person name="Schatz M."/>
            <person name="Zhao Q."/>
            <person name="Wortman J.R."/>
            <person name="Bidwell S.L."/>
            <person name="Alsmark U.C.M."/>
            <person name="Besteiro S."/>
            <person name="Sicheritz-Ponten T."/>
            <person name="Noel C.J."/>
            <person name="Dacks J.B."/>
            <person name="Foster P.G."/>
            <person name="Simillion C."/>
            <person name="Van de Peer Y."/>
            <person name="Miranda-Saavedra D."/>
            <person name="Barton G.J."/>
            <person name="Westrop G.D."/>
            <person name="Mueller S."/>
            <person name="Dessi D."/>
            <person name="Fiori P.L."/>
            <person name="Ren Q."/>
            <person name="Paulsen I."/>
            <person name="Zhang H."/>
            <person name="Bastida-Corcuera F.D."/>
            <person name="Simoes-Barbosa A."/>
            <person name="Brown M.T."/>
            <person name="Hayes R.D."/>
            <person name="Mukherjee M."/>
            <person name="Okumura C.Y."/>
            <person name="Schneider R."/>
            <person name="Smith A.J."/>
            <person name="Vanacova S."/>
            <person name="Villalvazo M."/>
            <person name="Haas B.J."/>
            <person name="Pertea M."/>
            <person name="Feldblyum T.V."/>
            <person name="Utterback T.R."/>
            <person name="Shu C.L."/>
            <person name="Osoegawa K."/>
            <person name="de Jong P.J."/>
            <person name="Hrdy I."/>
            <person name="Horvathova L."/>
            <person name="Zubacova Z."/>
            <person name="Dolezal P."/>
            <person name="Malik S.B."/>
            <person name="Logsdon J.M. Jr."/>
            <person name="Henze K."/>
            <person name="Gupta A."/>
            <person name="Wang C.C."/>
            <person name="Dunne R.L."/>
            <person name="Upcroft J.A."/>
            <person name="Upcroft P."/>
            <person name="White O."/>
            <person name="Salzberg S.L."/>
            <person name="Tang P."/>
            <person name="Chiu C.-H."/>
            <person name="Lee Y.-S."/>
            <person name="Embley T.M."/>
            <person name="Coombs G.H."/>
            <person name="Mottram J.C."/>
            <person name="Tachezy J."/>
            <person name="Fraser-Liggett C.M."/>
            <person name="Johnson P.J."/>
        </authorList>
    </citation>
    <scope>NUCLEOTIDE SEQUENCE [LARGE SCALE GENOMIC DNA]</scope>
    <source>
        <strain evidence="8">G3</strain>
    </source>
</reference>
<keyword evidence="5 6" id="KW-0342">GTP-binding</keyword>
<keyword evidence="4 6" id="KW-0378">Hydrolase</keyword>
<dbReference type="InterPro" id="IPR027417">
    <property type="entry name" value="P-loop_NTPase"/>
</dbReference>
<dbReference type="GO" id="GO:0005525">
    <property type="term" value="F:GTP binding"/>
    <property type="evidence" value="ECO:0007669"/>
    <property type="project" value="UniProtKB-KW"/>
</dbReference>
<dbReference type="OrthoDB" id="5839at2759"/>
<dbReference type="Gene3D" id="3.40.50.300">
    <property type="entry name" value="P-loop containing nucleotide triphosphate hydrolases"/>
    <property type="match status" value="1"/>
</dbReference>
<dbReference type="Pfam" id="PF03029">
    <property type="entry name" value="ATP_bind_1"/>
    <property type="match status" value="1"/>
</dbReference>
<dbReference type="SMR" id="A2E7Y4"/>
<dbReference type="OMA" id="LYTHMTV"/>
<dbReference type="Proteomes" id="UP000001542">
    <property type="component" value="Unassembled WGS sequence"/>
</dbReference>
<evidence type="ECO:0000256" key="7">
    <source>
        <dbReference type="SAM" id="MobiDB-lite"/>
    </source>
</evidence>
<comment type="function">
    <text evidence="6">Small GTPase required for proper nuclear import of RNA polymerase II and III (RNAPII and RNAPIII). May act at an RNAP assembly step prior to nuclear import.</text>
</comment>
<dbReference type="InterPro" id="IPR004130">
    <property type="entry name" value="Gpn"/>
</dbReference>
<dbReference type="AlphaFoldDB" id="A2E7Y4"/>
<keyword evidence="3 6" id="KW-0547">Nucleotide-binding</keyword>
<name>A2E7Y4_TRIV3</name>
<dbReference type="VEuPathDB" id="TrichDB:TVAGG3_0213650"/>
<dbReference type="eggNOG" id="KOG1534">
    <property type="taxonomic scope" value="Eukaryota"/>
</dbReference>
<dbReference type="GO" id="GO:0003924">
    <property type="term" value="F:GTPase activity"/>
    <property type="evidence" value="ECO:0000318"/>
    <property type="project" value="GO_Central"/>
</dbReference>
<organism evidence="8 9">
    <name type="scientific">Trichomonas vaginalis (strain ATCC PRA-98 / G3)</name>
    <dbReference type="NCBI Taxonomy" id="412133"/>
    <lineage>
        <taxon>Eukaryota</taxon>
        <taxon>Metamonada</taxon>
        <taxon>Parabasalia</taxon>
        <taxon>Trichomonadida</taxon>
        <taxon>Trichomonadidae</taxon>
        <taxon>Trichomonas</taxon>
    </lineage>
</organism>
<dbReference type="CDD" id="cd17872">
    <property type="entry name" value="GPN3"/>
    <property type="match status" value="1"/>
</dbReference>
<protein>
    <recommendedName>
        <fullName evidence="2 6">GPN-loop GTPase 3</fullName>
    </recommendedName>
</protein>